<accession>A9GVR3</accession>
<reference evidence="1 2" key="1">
    <citation type="journal article" date="2007" name="Nat. Biotechnol.">
        <title>Complete genome sequence of the myxobacterium Sorangium cellulosum.</title>
        <authorList>
            <person name="Schneiker S."/>
            <person name="Perlova O."/>
            <person name="Kaiser O."/>
            <person name="Gerth K."/>
            <person name="Alici A."/>
            <person name="Altmeyer M.O."/>
            <person name="Bartels D."/>
            <person name="Bekel T."/>
            <person name="Beyer S."/>
            <person name="Bode E."/>
            <person name="Bode H.B."/>
            <person name="Bolten C.J."/>
            <person name="Choudhuri J.V."/>
            <person name="Doss S."/>
            <person name="Elnakady Y.A."/>
            <person name="Frank B."/>
            <person name="Gaigalat L."/>
            <person name="Goesmann A."/>
            <person name="Groeger C."/>
            <person name="Gross F."/>
            <person name="Jelsbak L."/>
            <person name="Jelsbak L."/>
            <person name="Kalinowski J."/>
            <person name="Kegler C."/>
            <person name="Knauber T."/>
            <person name="Konietzny S."/>
            <person name="Kopp M."/>
            <person name="Krause L."/>
            <person name="Krug D."/>
            <person name="Linke B."/>
            <person name="Mahmud T."/>
            <person name="Martinez-Arias R."/>
            <person name="McHardy A.C."/>
            <person name="Merai M."/>
            <person name="Meyer F."/>
            <person name="Mormann S."/>
            <person name="Munoz-Dorado J."/>
            <person name="Perez J."/>
            <person name="Pradella S."/>
            <person name="Rachid S."/>
            <person name="Raddatz G."/>
            <person name="Rosenau F."/>
            <person name="Rueckert C."/>
            <person name="Sasse F."/>
            <person name="Scharfe M."/>
            <person name="Schuster S.C."/>
            <person name="Suen G."/>
            <person name="Treuner-Lange A."/>
            <person name="Velicer G.J."/>
            <person name="Vorholter F.-J."/>
            <person name="Weissman K.J."/>
            <person name="Welch R.D."/>
            <person name="Wenzel S.C."/>
            <person name="Whitworth D.E."/>
            <person name="Wilhelm S."/>
            <person name="Wittmann C."/>
            <person name="Bloecker H."/>
            <person name="Puehler A."/>
            <person name="Mueller R."/>
        </authorList>
    </citation>
    <scope>NUCLEOTIDE SEQUENCE [LARGE SCALE GENOMIC DNA]</scope>
    <source>
        <strain evidence="2">So ce56</strain>
    </source>
</reference>
<dbReference type="PROSITE" id="PS51257">
    <property type="entry name" value="PROKAR_LIPOPROTEIN"/>
    <property type="match status" value="1"/>
</dbReference>
<organism evidence="1 2">
    <name type="scientific">Sorangium cellulosum (strain So ce56)</name>
    <name type="common">Polyangium cellulosum (strain So ce56)</name>
    <dbReference type="NCBI Taxonomy" id="448385"/>
    <lineage>
        <taxon>Bacteria</taxon>
        <taxon>Pseudomonadati</taxon>
        <taxon>Myxococcota</taxon>
        <taxon>Polyangia</taxon>
        <taxon>Polyangiales</taxon>
        <taxon>Polyangiaceae</taxon>
        <taxon>Sorangium</taxon>
    </lineage>
</organism>
<protein>
    <submittedName>
        <fullName evidence="1">Regulatory protein FlaEY</fullName>
    </submittedName>
</protein>
<dbReference type="PANTHER" id="PTHR35580">
    <property type="entry name" value="CELL SURFACE GLYCOPROTEIN (S-LAYER PROTEIN)-LIKE PROTEIN"/>
    <property type="match status" value="1"/>
</dbReference>
<dbReference type="SUPFAM" id="SSF50998">
    <property type="entry name" value="Quinoprotein alcohol dehydrogenase-like"/>
    <property type="match status" value="1"/>
</dbReference>
<dbReference type="EMBL" id="AM746676">
    <property type="protein sequence ID" value="CAN93829.1"/>
    <property type="molecule type" value="Genomic_DNA"/>
</dbReference>
<dbReference type="STRING" id="448385.sce3669"/>
<dbReference type="RefSeq" id="WP_012236299.1">
    <property type="nucleotide sequence ID" value="NC_010162.1"/>
</dbReference>
<dbReference type="KEGG" id="scl:sce3669"/>
<dbReference type="OrthoDB" id="53254at2"/>
<sequence length="648" mass="68270">MNGGDRGSGLHTPGLLAAVSWLSAAAACTLLDWDFTAPATACTMSSPGLDLWTPSFKYPGDCPCGAEGPLCHALYQGSVVKIHEDGWHADLKFRKVATNRIDTPVNRHFWLASVPAQLTCADIDNRDYEVVIERDFSLVDDAFEIDAVPLWPDQGAYDAAPSGAMRRLFVITDGSDTDGQGVPRWYQPYPITFVKTCRRCDIPPCPLHTWTLASDGDDELSGLGVIQDDGSDDVIVAGWTTGRMSFGENNVLPGDSEGDIFFARLDRLGNPVWAKPLPASRMQLVGGLAVRASSPIVLAGIFNDQINLGGEPLHSDGSPPDIFVAAFGSDGAHRWSRRFGGSGEEYVSDAAVHDDGTIAVSGNFRQIADATPLAFDDFMLHPPASSGDGGSFIALFAPDTGAARIARDFGWPSSEFHVGAVAFVSSISSAAGAPGEPYLLAAGVDATSEAFVMVLDGELNAVHQPFKLGLDAEHTAKARAVVSTPDGSIVFAGTFTKSVDLKNGQRLESHGGQDIFIAALGPDLSVRRVRQLGGAGDDDVGDLAVAPDGSLVLVGTLAGAESIPIDAWLLSAKGAEDAVVIKFAPSDLGEILWASRFGGPSQERFLKAVVRADGRVLVGGTYRDEWQIGGTSLRASGSGDSFVVELAP</sequence>
<gene>
    <name evidence="1" type="ordered locus">sce3669</name>
</gene>
<dbReference type="HOGENOM" id="CLU_422661_0_0_7"/>
<name>A9GVR3_SORC5</name>
<keyword evidence="2" id="KW-1185">Reference proteome</keyword>
<proteinExistence type="predicted"/>
<evidence type="ECO:0000313" key="1">
    <source>
        <dbReference type="EMBL" id="CAN93829.1"/>
    </source>
</evidence>
<dbReference type="InterPro" id="IPR052918">
    <property type="entry name" value="Motility_Chemotaxis_Reg"/>
</dbReference>
<dbReference type="AlphaFoldDB" id="A9GVR3"/>
<dbReference type="PANTHER" id="PTHR35580:SF1">
    <property type="entry name" value="PHYTASE-LIKE DOMAIN-CONTAINING PROTEIN"/>
    <property type="match status" value="1"/>
</dbReference>
<evidence type="ECO:0000313" key="2">
    <source>
        <dbReference type="Proteomes" id="UP000002139"/>
    </source>
</evidence>
<dbReference type="InterPro" id="IPR011047">
    <property type="entry name" value="Quinoprotein_ADH-like_sf"/>
</dbReference>
<dbReference type="eggNOG" id="COG1520">
    <property type="taxonomic scope" value="Bacteria"/>
</dbReference>
<dbReference type="Proteomes" id="UP000002139">
    <property type="component" value="Chromosome"/>
</dbReference>